<dbReference type="CTD" id="43944"/>
<dbReference type="InterPro" id="IPR032675">
    <property type="entry name" value="LRR_dom_sf"/>
</dbReference>
<dbReference type="Pfam" id="PF22602">
    <property type="entry name" value="NXF_NTF2"/>
    <property type="match status" value="1"/>
</dbReference>
<feature type="compositionally biased region" description="Basic residues" evidence="8">
    <location>
        <begin position="1"/>
        <end position="15"/>
    </location>
</feature>
<dbReference type="CDD" id="cd14342">
    <property type="entry name" value="UBA_TAP-C"/>
    <property type="match status" value="1"/>
</dbReference>
<dbReference type="InterPro" id="IPR001611">
    <property type="entry name" value="Leu-rich_rpt"/>
</dbReference>
<evidence type="ECO:0000256" key="3">
    <source>
        <dbReference type="ARBA" id="ARBA00022448"/>
    </source>
</evidence>
<dbReference type="GO" id="GO:0003723">
    <property type="term" value="F:RNA binding"/>
    <property type="evidence" value="ECO:0007669"/>
    <property type="project" value="InterPro"/>
</dbReference>
<dbReference type="PANTHER" id="PTHR10662">
    <property type="entry name" value="NUCLEAR RNA EXPORT FACTOR"/>
    <property type="match status" value="1"/>
</dbReference>
<proteinExistence type="inferred from homology"/>
<dbReference type="RefSeq" id="XP_003745838.1">
    <property type="nucleotide sequence ID" value="XM_003745790.1"/>
</dbReference>
<dbReference type="InterPro" id="IPR009060">
    <property type="entry name" value="UBA-like_sf"/>
</dbReference>
<dbReference type="SUPFAM" id="SSF54928">
    <property type="entry name" value="RNA-binding domain, RBD"/>
    <property type="match status" value="1"/>
</dbReference>
<feature type="domain" description="NTF2" evidence="9">
    <location>
        <begin position="338"/>
        <end position="492"/>
    </location>
</feature>
<dbReference type="InterPro" id="IPR005637">
    <property type="entry name" value="TAP_C_dom"/>
</dbReference>
<evidence type="ECO:0000256" key="1">
    <source>
        <dbReference type="ARBA" id="ARBA00004642"/>
    </source>
</evidence>
<dbReference type="InterPro" id="IPR030217">
    <property type="entry name" value="NXF_fam"/>
</dbReference>
<dbReference type="InterPro" id="IPR012677">
    <property type="entry name" value="Nucleotide-bd_a/b_plait_sf"/>
</dbReference>
<dbReference type="PANTHER" id="PTHR10662:SF22">
    <property type="entry name" value="NUCLEAR RNA EXPORT FACTOR 1"/>
    <property type="match status" value="1"/>
</dbReference>
<feature type="region of interest" description="Disordered" evidence="8">
    <location>
        <begin position="501"/>
        <end position="523"/>
    </location>
</feature>
<dbReference type="SUPFAM" id="SSF54427">
    <property type="entry name" value="NTF2-like"/>
    <property type="match status" value="1"/>
</dbReference>
<dbReference type="AlphaFoldDB" id="A0AAJ6VZH3"/>
<gene>
    <name evidence="12" type="primary">LOC100907531</name>
</gene>
<dbReference type="Proteomes" id="UP000694867">
    <property type="component" value="Unplaced"/>
</dbReference>
<dbReference type="Pfam" id="PF24048">
    <property type="entry name" value="LRR_NXF1-5"/>
    <property type="match status" value="1"/>
</dbReference>
<dbReference type="InterPro" id="IPR002075">
    <property type="entry name" value="NTF2_dom"/>
</dbReference>
<evidence type="ECO:0000256" key="6">
    <source>
        <dbReference type="ARBA" id="ARBA00022816"/>
    </source>
</evidence>
<name>A0AAJ6VZH3_9ACAR</name>
<feature type="region of interest" description="Disordered" evidence="8">
    <location>
        <begin position="1"/>
        <end position="40"/>
    </location>
</feature>
<dbReference type="SUPFAM" id="SSF52058">
    <property type="entry name" value="L domain-like"/>
    <property type="match status" value="1"/>
</dbReference>
<organism evidence="11 12">
    <name type="scientific">Galendromus occidentalis</name>
    <name type="common">western predatory mite</name>
    <dbReference type="NCBI Taxonomy" id="34638"/>
    <lineage>
        <taxon>Eukaryota</taxon>
        <taxon>Metazoa</taxon>
        <taxon>Ecdysozoa</taxon>
        <taxon>Arthropoda</taxon>
        <taxon>Chelicerata</taxon>
        <taxon>Arachnida</taxon>
        <taxon>Acari</taxon>
        <taxon>Parasitiformes</taxon>
        <taxon>Mesostigmata</taxon>
        <taxon>Gamasina</taxon>
        <taxon>Phytoseioidea</taxon>
        <taxon>Phytoseiidae</taxon>
        <taxon>Typhlodrominae</taxon>
        <taxon>Galendromus</taxon>
    </lineage>
</organism>
<evidence type="ECO:0000313" key="12">
    <source>
        <dbReference type="RefSeq" id="XP_003745838.1"/>
    </source>
</evidence>
<dbReference type="FunFam" id="3.80.10.10:FF:000384">
    <property type="entry name" value="Nuclear RNA export factor 1"/>
    <property type="match status" value="1"/>
</dbReference>
<dbReference type="InterPro" id="IPR018222">
    <property type="entry name" value="Nuclear_transport_factor_2_euk"/>
</dbReference>
<dbReference type="InterPro" id="IPR057125">
    <property type="entry name" value="NXF1/2/3/5-like_LRR"/>
</dbReference>
<dbReference type="SMART" id="SM00804">
    <property type="entry name" value="TAP_C"/>
    <property type="match status" value="1"/>
</dbReference>
<evidence type="ECO:0000313" key="11">
    <source>
        <dbReference type="Proteomes" id="UP000694867"/>
    </source>
</evidence>
<dbReference type="PROSITE" id="PS51450">
    <property type="entry name" value="LRR"/>
    <property type="match status" value="1"/>
</dbReference>
<dbReference type="InterPro" id="IPR032710">
    <property type="entry name" value="NTF2-like_dom_sf"/>
</dbReference>
<evidence type="ECO:0000256" key="8">
    <source>
        <dbReference type="SAM" id="MobiDB-lite"/>
    </source>
</evidence>
<protein>
    <submittedName>
        <fullName evidence="12">Nuclear RNA export factor 1</fullName>
    </submittedName>
</protein>
<keyword evidence="3" id="KW-0813">Transport</keyword>
<accession>A0AAJ6VZH3</accession>
<keyword evidence="6" id="KW-0509">mRNA transport</keyword>
<dbReference type="GO" id="GO:0005737">
    <property type="term" value="C:cytoplasm"/>
    <property type="evidence" value="ECO:0007669"/>
    <property type="project" value="InterPro"/>
</dbReference>
<evidence type="ECO:0000259" key="9">
    <source>
        <dbReference type="PROSITE" id="PS50177"/>
    </source>
</evidence>
<keyword evidence="5" id="KW-0677">Repeat</keyword>
<dbReference type="PROSITE" id="PS50177">
    <property type="entry name" value="NTF2_DOMAIN"/>
    <property type="match status" value="1"/>
</dbReference>
<evidence type="ECO:0000256" key="5">
    <source>
        <dbReference type="ARBA" id="ARBA00022737"/>
    </source>
</evidence>
<dbReference type="SUPFAM" id="SSF46934">
    <property type="entry name" value="UBA-like"/>
    <property type="match status" value="1"/>
</dbReference>
<dbReference type="PROSITE" id="PS51281">
    <property type="entry name" value="TAP_C"/>
    <property type="match status" value="1"/>
</dbReference>
<dbReference type="Gene3D" id="3.10.450.50">
    <property type="match status" value="1"/>
</dbReference>
<evidence type="ECO:0000256" key="7">
    <source>
        <dbReference type="ARBA" id="ARBA00023242"/>
    </source>
</evidence>
<dbReference type="InterPro" id="IPR015245">
    <property type="entry name" value="Tap_RNA-bd"/>
</dbReference>
<dbReference type="KEGG" id="goe:100907531"/>
<dbReference type="Pfam" id="PF09162">
    <property type="entry name" value="Tap-RNA_bind"/>
    <property type="match status" value="1"/>
</dbReference>
<feature type="domain" description="TAP-C" evidence="10">
    <location>
        <begin position="526"/>
        <end position="579"/>
    </location>
</feature>
<dbReference type="Gene3D" id="3.30.70.330">
    <property type="match status" value="1"/>
</dbReference>
<dbReference type="GO" id="GO:0016973">
    <property type="term" value="P:poly(A)+ mRNA export from nucleus"/>
    <property type="evidence" value="ECO:0007669"/>
    <property type="project" value="TreeGrafter"/>
</dbReference>
<dbReference type="GeneID" id="100907531"/>
<comment type="subcellular location">
    <subcellularLocation>
        <location evidence="1">Nucleus</location>
        <location evidence="1">Nucleoplasm</location>
    </subcellularLocation>
</comment>
<keyword evidence="11" id="KW-1185">Reference proteome</keyword>
<evidence type="ECO:0000259" key="10">
    <source>
        <dbReference type="PROSITE" id="PS51281"/>
    </source>
</evidence>
<dbReference type="Gene3D" id="1.10.8.10">
    <property type="entry name" value="DNA helicase RuvA subunit, C-terminal domain"/>
    <property type="match status" value="1"/>
</dbReference>
<dbReference type="InterPro" id="IPR035979">
    <property type="entry name" value="RBD_domain_sf"/>
</dbReference>
<reference evidence="12" key="1">
    <citation type="submission" date="2025-08" db="UniProtKB">
        <authorList>
            <consortium name="RefSeq"/>
        </authorList>
    </citation>
    <scope>IDENTIFICATION</scope>
</reference>
<evidence type="ECO:0000256" key="2">
    <source>
        <dbReference type="ARBA" id="ARBA00009285"/>
    </source>
</evidence>
<evidence type="ECO:0000256" key="4">
    <source>
        <dbReference type="ARBA" id="ARBA00022614"/>
    </source>
</evidence>
<dbReference type="Gene3D" id="3.80.10.10">
    <property type="entry name" value="Ribonuclease Inhibitor"/>
    <property type="match status" value="1"/>
</dbReference>
<sequence length="579" mass="66548">MKKFNQKKKFQKPPRRQLDEDGDTDMDGSSMAKGRQLSRNRMMTTNMKPPWKRDLTFTRKMDPSRIVLQSLWYRILIPGGRRFGQDFVVRELTSRCKCPLKMFNFHLDANCAIFFVREHRTAQELKKLNNTIVTPQGTKMSVIMRTSDLPQVPSITDVIENAIKQAMSNRYDTDSKQLNLSQFESDESLLSKGLYLPLCRVNVANCVVSVITDHIPEVVGIDISRNEMYNVNCLAPLAVKCKELKILKMAGNRIKHVRDLDPLKGLPLTVATFAGCPFTHHYKEVDDYVSAIRERFPRVTMLDQKELPPPIVFDIEEEKILVPRSMPSFLPDESVKPLVVGFVEQFFFCFDREDRGPLLDAYHEAALFSLSSANIANSKYSKDREKLDYNGQSRNFLRMQHDEDLKRRLLVQGRLNVIDFFKKFEKTQHDPNSFIVDLSLMMPTMMVFHVSGVFREKRPDGSFFPNLRSFQRTFVVVPQGSGLAIVNEEWFITIATDKQSRAYQEPSPSRPPSPAIAGTSTMTDMTSREEVLASFMAATKMNRQFAVDCLEQNNWNPESAYAVFWQLSQSKKLPPEAFV</sequence>
<comment type="similarity">
    <text evidence="2">Belongs to the NXF family.</text>
</comment>
<keyword evidence="4" id="KW-0433">Leucine-rich repeat</keyword>
<dbReference type="FunFam" id="1.10.8.10:FF:000018">
    <property type="entry name" value="Nuclear RNA export factor 1"/>
    <property type="match status" value="1"/>
</dbReference>
<dbReference type="GO" id="GO:0005654">
    <property type="term" value="C:nucleoplasm"/>
    <property type="evidence" value="ECO:0007669"/>
    <property type="project" value="UniProtKB-SubCell"/>
</dbReference>
<keyword evidence="7" id="KW-0539">Nucleus</keyword>
<dbReference type="Pfam" id="PF03943">
    <property type="entry name" value="TAP_C"/>
    <property type="match status" value="1"/>
</dbReference>